<dbReference type="CDD" id="cd03441">
    <property type="entry name" value="R_hydratase_like"/>
    <property type="match status" value="1"/>
</dbReference>
<dbReference type="SUPFAM" id="SSF54637">
    <property type="entry name" value="Thioesterase/thiol ester dehydrase-isomerase"/>
    <property type="match status" value="1"/>
</dbReference>
<feature type="domain" description="FAS1-like dehydratase" evidence="1">
    <location>
        <begin position="30"/>
        <end position="157"/>
    </location>
</feature>
<accession>X1QTG9</accession>
<name>X1QTG9_9ZZZZ</name>
<feature type="non-terminal residue" evidence="2">
    <location>
        <position position="176"/>
    </location>
</feature>
<evidence type="ECO:0000259" key="1">
    <source>
        <dbReference type="Pfam" id="PF13452"/>
    </source>
</evidence>
<sequence length="176" mass="19853">MLAEVDKLRGKERWLGEHFKDAGNPLINQVATRDAIRHFCNAIGDENPLWRDEEYARNTGWGGIIAPPSFVSHIAAAFGAGSSAFRNVPLSLGQYMPWNAGTTYNFYKPIRVNDSFRVKDITYTSFEDKTRRDGKGPRQWLSTSDRIYINQKDEVVCVAQTRTMSVILPRVEGAAL</sequence>
<evidence type="ECO:0000313" key="2">
    <source>
        <dbReference type="EMBL" id="GAI46564.1"/>
    </source>
</evidence>
<dbReference type="InterPro" id="IPR029069">
    <property type="entry name" value="HotDog_dom_sf"/>
</dbReference>
<proteinExistence type="predicted"/>
<dbReference type="InterPro" id="IPR039569">
    <property type="entry name" value="FAS1-like_DH_region"/>
</dbReference>
<gene>
    <name evidence="2" type="ORF">S06H3_40017</name>
</gene>
<dbReference type="Pfam" id="PF13452">
    <property type="entry name" value="FAS1_DH_region"/>
    <property type="match status" value="1"/>
</dbReference>
<organism evidence="2">
    <name type="scientific">marine sediment metagenome</name>
    <dbReference type="NCBI Taxonomy" id="412755"/>
    <lineage>
        <taxon>unclassified sequences</taxon>
        <taxon>metagenomes</taxon>
        <taxon>ecological metagenomes</taxon>
    </lineage>
</organism>
<dbReference type="EMBL" id="BARV01024524">
    <property type="protein sequence ID" value="GAI46564.1"/>
    <property type="molecule type" value="Genomic_DNA"/>
</dbReference>
<dbReference type="Gene3D" id="3.10.129.10">
    <property type="entry name" value="Hotdog Thioesterase"/>
    <property type="match status" value="1"/>
</dbReference>
<dbReference type="AlphaFoldDB" id="X1QTG9"/>
<protein>
    <recommendedName>
        <fullName evidence="1">FAS1-like dehydratase domain-containing protein</fullName>
    </recommendedName>
</protein>
<reference evidence="2" key="1">
    <citation type="journal article" date="2014" name="Front. Microbiol.">
        <title>High frequency of phylogenetically diverse reductive dehalogenase-homologous genes in deep subseafloor sedimentary metagenomes.</title>
        <authorList>
            <person name="Kawai M."/>
            <person name="Futagami T."/>
            <person name="Toyoda A."/>
            <person name="Takaki Y."/>
            <person name="Nishi S."/>
            <person name="Hori S."/>
            <person name="Arai W."/>
            <person name="Tsubouchi T."/>
            <person name="Morono Y."/>
            <person name="Uchiyama I."/>
            <person name="Ito T."/>
            <person name="Fujiyama A."/>
            <person name="Inagaki F."/>
            <person name="Takami H."/>
        </authorList>
    </citation>
    <scope>NUCLEOTIDE SEQUENCE</scope>
    <source>
        <strain evidence="2">Expedition CK06-06</strain>
    </source>
</reference>
<comment type="caution">
    <text evidence="2">The sequence shown here is derived from an EMBL/GenBank/DDBJ whole genome shotgun (WGS) entry which is preliminary data.</text>
</comment>